<evidence type="ECO:0008006" key="4">
    <source>
        <dbReference type="Google" id="ProtNLM"/>
    </source>
</evidence>
<dbReference type="STRING" id="1048983.EL17_00520"/>
<dbReference type="RefSeq" id="WP_035069383.1">
    <property type="nucleotide sequence ID" value="NZ_JMIH01000010.1"/>
</dbReference>
<name>A0A074L389_9BACT</name>
<protein>
    <recommendedName>
        <fullName evidence="4">DUF4932 domain-containing protein</fullName>
    </recommendedName>
</protein>
<gene>
    <name evidence="2" type="ORF">EL17_00520</name>
</gene>
<dbReference type="Pfam" id="PF16286">
    <property type="entry name" value="DUF4932"/>
    <property type="match status" value="1"/>
</dbReference>
<comment type="caution">
    <text evidence="2">The sequence shown here is derived from an EMBL/GenBank/DDBJ whole genome shotgun (WGS) entry which is preliminary data.</text>
</comment>
<evidence type="ECO:0000256" key="1">
    <source>
        <dbReference type="SAM" id="SignalP"/>
    </source>
</evidence>
<evidence type="ECO:0000313" key="2">
    <source>
        <dbReference type="EMBL" id="KEO75609.1"/>
    </source>
</evidence>
<dbReference type="InterPro" id="IPR032560">
    <property type="entry name" value="DUF4932"/>
</dbReference>
<proteinExistence type="predicted"/>
<dbReference type="OrthoDB" id="6402335at2"/>
<dbReference type="eggNOG" id="ENOG502ZBBY">
    <property type="taxonomic scope" value="Bacteria"/>
</dbReference>
<evidence type="ECO:0000313" key="3">
    <source>
        <dbReference type="Proteomes" id="UP000027821"/>
    </source>
</evidence>
<feature type="chain" id="PRO_5001697813" description="DUF4932 domain-containing protein" evidence="1">
    <location>
        <begin position="26"/>
        <end position="547"/>
    </location>
</feature>
<keyword evidence="3" id="KW-1185">Reference proteome</keyword>
<sequence>MKISIQILIILILSLESASSQTFNAYVTMVNGIEYRIDPRIELFNIVAMQIGHSGMTLSNIPYKQQALKRFSDYQAHPAPKVLRETWEKGWGIDDPMFFLLYLNEDFSIKEELDTDIITRGGGKEQLESLAASLKEYAEASDFYSFFNDEQKDFYEQVLFQTRYNFRSFEAVDVLENFYGKGNGKYTVMLNLISDYGNFGKIMELGGVSLFYAIISTPLASGDVPVFKPNLSTQELILHEFSHGFVNPQVNPFSDRLSGYSPLYGPIEQAMKSQAYHHWHTVVNEHVVRAAVLEMLSQELPEILVRNTLYRKEMGRQFIYIDKIREKLAGYQQNREVYPSFKDFVPELITVFDEITPDYITGRINEPLLVEMAGNKKIPKPYDFQKDSTTFFIVGTKEPDPIAQQEMHAFADEYRQMFSKDIRFLTDEEALEMDLKNHDLVLFGTVEGNLLLKKHMSNLPISISEKGVVTNRFIEGEDLQLVTSWISPYNKEKSFIVYTAQKTKNIKNFYHSMHKDQFHYWVAKDLITIDKGDYKKYWNIWMVDIFE</sequence>
<reference evidence="2 3" key="1">
    <citation type="submission" date="2014-04" db="EMBL/GenBank/DDBJ databases">
        <title>Characterization and application of a salt tolerant electro-active bacterium.</title>
        <authorList>
            <person name="Yang L."/>
            <person name="Wei S."/>
            <person name="Tay Q.X.M."/>
        </authorList>
    </citation>
    <scope>NUCLEOTIDE SEQUENCE [LARGE SCALE GENOMIC DNA]</scope>
    <source>
        <strain evidence="2 3">LY1</strain>
    </source>
</reference>
<accession>A0A074L389</accession>
<feature type="signal peptide" evidence="1">
    <location>
        <begin position="1"/>
        <end position="25"/>
    </location>
</feature>
<dbReference type="Proteomes" id="UP000027821">
    <property type="component" value="Unassembled WGS sequence"/>
</dbReference>
<organism evidence="2 3">
    <name type="scientific">Anditalea andensis</name>
    <dbReference type="NCBI Taxonomy" id="1048983"/>
    <lineage>
        <taxon>Bacteria</taxon>
        <taxon>Pseudomonadati</taxon>
        <taxon>Bacteroidota</taxon>
        <taxon>Cytophagia</taxon>
        <taxon>Cytophagales</taxon>
        <taxon>Cytophagaceae</taxon>
        <taxon>Anditalea</taxon>
    </lineage>
</organism>
<dbReference type="AlphaFoldDB" id="A0A074L389"/>
<keyword evidence="1" id="KW-0732">Signal</keyword>
<dbReference type="EMBL" id="JMIH01000010">
    <property type="protein sequence ID" value="KEO75609.1"/>
    <property type="molecule type" value="Genomic_DNA"/>
</dbReference>